<dbReference type="RefSeq" id="WP_130246358.1">
    <property type="nucleotide sequence ID" value="NZ_PPUZ01000090.1"/>
</dbReference>
<evidence type="ECO:0008006" key="4">
    <source>
        <dbReference type="Google" id="ProtNLM"/>
    </source>
</evidence>
<name>A0A4Q7DXN2_9GAMM</name>
<dbReference type="AlphaFoldDB" id="A0A4Q7DXN2"/>
<protein>
    <recommendedName>
        <fullName evidence="4">Secreted protein</fullName>
    </recommendedName>
</protein>
<reference evidence="2 3" key="1">
    <citation type="submission" date="2018-01" db="EMBL/GenBank/DDBJ databases">
        <title>Co-occurrence of chitin degradation, pigmentation and bioactivity in marine Pseudoalteromonas.</title>
        <authorList>
            <person name="Paulsen S."/>
            <person name="Gram L."/>
            <person name="Machado H."/>
        </authorList>
    </citation>
    <scope>NUCLEOTIDE SEQUENCE [LARGE SCALE GENOMIC DNA]</scope>
    <source>
        <strain evidence="2 3">S1946</strain>
    </source>
</reference>
<evidence type="ECO:0000313" key="3">
    <source>
        <dbReference type="Proteomes" id="UP000292345"/>
    </source>
</evidence>
<organism evidence="2 3">
    <name type="scientific">Pseudoalteromonas rubra</name>
    <dbReference type="NCBI Taxonomy" id="43658"/>
    <lineage>
        <taxon>Bacteria</taxon>
        <taxon>Pseudomonadati</taxon>
        <taxon>Pseudomonadota</taxon>
        <taxon>Gammaproteobacteria</taxon>
        <taxon>Alteromonadales</taxon>
        <taxon>Pseudoalteromonadaceae</taxon>
        <taxon>Pseudoalteromonas</taxon>
    </lineage>
</organism>
<proteinExistence type="predicted"/>
<comment type="caution">
    <text evidence="2">The sequence shown here is derived from an EMBL/GenBank/DDBJ whole genome shotgun (WGS) entry which is preliminary data.</text>
</comment>
<sequence>MKKLLTLIGVILVASTAFEGEAYERVYDPYMYFMSQGKEVKVKFLTTNRGTEARTMSLQASCNQECSSSWFTRRLLEDFVKASQTNAFYTRYYIEQEPCSNPWDGCIPHKAPIELENSVQEGPEEQVDINASGTRRYYTTTPNNRDKNFADQIVDGAASAIGSTVGSAVAGSIITLTGNPSSSIPSIVILGEKKGSRGQVVPTVACKFNGTYCAPYDAYQFVYDSSLGGTLTVHYDVDKSSEKSRQQEFDMETLLSKMSWMCTTTYTGTLPRLTAQKTCYAK</sequence>
<feature type="signal peptide" evidence="1">
    <location>
        <begin position="1"/>
        <end position="19"/>
    </location>
</feature>
<feature type="chain" id="PRO_5020972196" description="Secreted protein" evidence="1">
    <location>
        <begin position="20"/>
        <end position="282"/>
    </location>
</feature>
<dbReference type="Proteomes" id="UP000292345">
    <property type="component" value="Unassembled WGS sequence"/>
</dbReference>
<evidence type="ECO:0000256" key="1">
    <source>
        <dbReference type="SAM" id="SignalP"/>
    </source>
</evidence>
<dbReference type="EMBL" id="PPUZ01000090">
    <property type="protein sequence ID" value="RZM72477.1"/>
    <property type="molecule type" value="Genomic_DNA"/>
</dbReference>
<accession>A0A4Q7DXN2</accession>
<keyword evidence="1" id="KW-0732">Signal</keyword>
<gene>
    <name evidence="2" type="ORF">C3B51_21725</name>
</gene>
<evidence type="ECO:0000313" key="2">
    <source>
        <dbReference type="EMBL" id="RZM72477.1"/>
    </source>
</evidence>